<dbReference type="Pfam" id="PF00501">
    <property type="entry name" value="AMP-binding"/>
    <property type="match status" value="1"/>
</dbReference>
<dbReference type="PANTHER" id="PTHR43107:SF22">
    <property type="entry name" value="VERY LONG-CHAIN ACYL-COA SYNTHETASE"/>
    <property type="match status" value="1"/>
</dbReference>
<dbReference type="InterPro" id="IPR042099">
    <property type="entry name" value="ANL_N_sf"/>
</dbReference>
<evidence type="ECO:0000313" key="5">
    <source>
        <dbReference type="EMBL" id="GBG33567.1"/>
    </source>
</evidence>
<dbReference type="Gene3D" id="3.40.50.12780">
    <property type="entry name" value="N-terminal domain of ligase-like"/>
    <property type="match status" value="1"/>
</dbReference>
<dbReference type="Gene3D" id="3.30.300.30">
    <property type="match status" value="1"/>
</dbReference>
<dbReference type="GO" id="GO:0044539">
    <property type="term" value="P:long-chain fatty acid import into cell"/>
    <property type="evidence" value="ECO:0007669"/>
    <property type="project" value="TreeGrafter"/>
</dbReference>
<name>A0A2R5GRQ8_9STRA</name>
<dbReference type="InterPro" id="IPR020845">
    <property type="entry name" value="AMP-binding_CS"/>
</dbReference>
<dbReference type="AlphaFoldDB" id="A0A2R5GRQ8"/>
<keyword evidence="2" id="KW-0436">Ligase</keyword>
<organism evidence="5 6">
    <name type="scientific">Hondaea fermentalgiana</name>
    <dbReference type="NCBI Taxonomy" id="2315210"/>
    <lineage>
        <taxon>Eukaryota</taxon>
        <taxon>Sar</taxon>
        <taxon>Stramenopiles</taxon>
        <taxon>Bigyra</taxon>
        <taxon>Labyrinthulomycetes</taxon>
        <taxon>Thraustochytrida</taxon>
        <taxon>Thraustochytriidae</taxon>
        <taxon>Hondaea</taxon>
    </lineage>
</organism>
<dbReference type="FunFam" id="3.30.300.30:FF:000002">
    <property type="entry name" value="Long-chain fatty acid transport protein 1"/>
    <property type="match status" value="1"/>
</dbReference>
<evidence type="ECO:0000313" key="6">
    <source>
        <dbReference type="Proteomes" id="UP000241890"/>
    </source>
</evidence>
<dbReference type="PANTHER" id="PTHR43107">
    <property type="entry name" value="LONG-CHAIN FATTY ACID TRANSPORT PROTEIN"/>
    <property type="match status" value="1"/>
</dbReference>
<evidence type="ECO:0000259" key="4">
    <source>
        <dbReference type="Pfam" id="PF13193"/>
    </source>
</evidence>
<feature type="domain" description="AMP-binding enzyme C-terminal" evidence="4">
    <location>
        <begin position="466"/>
        <end position="539"/>
    </location>
</feature>
<dbReference type="Pfam" id="PF13193">
    <property type="entry name" value="AMP-binding_C"/>
    <property type="match status" value="1"/>
</dbReference>
<dbReference type="InterPro" id="IPR045851">
    <property type="entry name" value="AMP-bd_C_sf"/>
</dbReference>
<reference evidence="5 6" key="1">
    <citation type="submission" date="2017-12" db="EMBL/GenBank/DDBJ databases">
        <title>Sequencing, de novo assembly and annotation of complete genome of a new Thraustochytrid species, strain FCC1311.</title>
        <authorList>
            <person name="Sedici K."/>
            <person name="Godart F."/>
            <person name="Aiese Cigliano R."/>
            <person name="Sanseverino W."/>
            <person name="Barakat M."/>
            <person name="Ortet P."/>
            <person name="Marechal E."/>
            <person name="Cagnac O."/>
            <person name="Amato A."/>
        </authorList>
    </citation>
    <scope>NUCLEOTIDE SEQUENCE [LARGE SCALE GENOMIC DNA]</scope>
</reference>
<dbReference type="GO" id="GO:0005886">
    <property type="term" value="C:plasma membrane"/>
    <property type="evidence" value="ECO:0007669"/>
    <property type="project" value="TreeGrafter"/>
</dbReference>
<dbReference type="InterPro" id="IPR025110">
    <property type="entry name" value="AMP-bd_C"/>
</dbReference>
<evidence type="ECO:0000259" key="3">
    <source>
        <dbReference type="Pfam" id="PF00501"/>
    </source>
</evidence>
<sequence length="595" mass="65938">MNAAYDNPHGYSIADLFEYTVDRFPERPALHYVGCERFPERTLSFRELDGLANQVARWAREVEGLQKGDCVALYMENRLEYIVAWYGLCKAGIKTAFINNTIRLQSLVHSIKISNARLVLFGVEVADGIEQVFRTLIREHGIEAVAWGGPVGFARSMDAPLSQRSSERLDREEARGGVKFGDVFGYVYTSGTTGLPKAVNVTHAKQWAFASGYSKYMTENDIVYSSGMPLYHSSAGAIGTGMVFHYGACQVIRKRFSASAWLDDVRRTGATMVQYIGELCRYVLSQPPTPQDGDNRLKLAAGNGLSREIWADFQMRFKIDAIREFYGATEGNGAFKNDVLLADLERGDHRAVGAVGKLGSNPLMARFVRYDVDTDELVRDANGRLVDCEVGEPGELLFPQRKDIPSSQFVGYSDPEASKKKLVQDGDVSFVRSGDLLVVTKDDYVQFVDRVGDTFRSKGENVSTTEVAQALNLCPVVLEANVYGVQVPHTEGRFGMAAIVLREAFAEKVPEALDQLAEHAARSLPSYARPIFIRVQLTTATTQTFKHQKVALRKQAFDPAAVSATGDQLFWLSGSRYVPFTQADYDALAGQRVKL</sequence>
<comment type="similarity">
    <text evidence="1">Belongs to the ATP-dependent AMP-binding enzyme family.</text>
</comment>
<comment type="caution">
    <text evidence="5">The sequence shown here is derived from an EMBL/GenBank/DDBJ whole genome shotgun (WGS) entry which is preliminary data.</text>
</comment>
<evidence type="ECO:0000256" key="1">
    <source>
        <dbReference type="ARBA" id="ARBA00006432"/>
    </source>
</evidence>
<keyword evidence="6" id="KW-1185">Reference proteome</keyword>
<dbReference type="GO" id="GO:0004467">
    <property type="term" value="F:long-chain fatty acid-CoA ligase activity"/>
    <property type="evidence" value="ECO:0007669"/>
    <property type="project" value="TreeGrafter"/>
</dbReference>
<dbReference type="InterPro" id="IPR000873">
    <property type="entry name" value="AMP-dep_synth/lig_dom"/>
</dbReference>
<dbReference type="EMBL" id="BEYU01000162">
    <property type="protein sequence ID" value="GBG33567.1"/>
    <property type="molecule type" value="Genomic_DNA"/>
</dbReference>
<gene>
    <name evidence="5" type="ORF">FCC1311_026191</name>
</gene>
<dbReference type="PROSITE" id="PS00455">
    <property type="entry name" value="AMP_BINDING"/>
    <property type="match status" value="1"/>
</dbReference>
<dbReference type="InParanoid" id="A0A2R5GRQ8"/>
<accession>A0A2R5GRQ8</accession>
<dbReference type="GO" id="GO:0005324">
    <property type="term" value="F:long-chain fatty acid transmembrane transporter activity"/>
    <property type="evidence" value="ECO:0007669"/>
    <property type="project" value="TreeGrafter"/>
</dbReference>
<protein>
    <submittedName>
        <fullName evidence="5">Very long-chain acyl-CoA synthetase</fullName>
    </submittedName>
</protein>
<dbReference type="OrthoDB" id="288590at2759"/>
<dbReference type="SUPFAM" id="SSF56801">
    <property type="entry name" value="Acetyl-CoA synthetase-like"/>
    <property type="match status" value="1"/>
</dbReference>
<dbReference type="GO" id="GO:0005789">
    <property type="term" value="C:endoplasmic reticulum membrane"/>
    <property type="evidence" value="ECO:0007669"/>
    <property type="project" value="TreeGrafter"/>
</dbReference>
<feature type="domain" description="AMP-dependent synthetase/ligase" evidence="3">
    <location>
        <begin position="17"/>
        <end position="397"/>
    </location>
</feature>
<evidence type="ECO:0000256" key="2">
    <source>
        <dbReference type="ARBA" id="ARBA00022598"/>
    </source>
</evidence>
<dbReference type="Proteomes" id="UP000241890">
    <property type="component" value="Unassembled WGS sequence"/>
</dbReference>
<proteinExistence type="inferred from homology"/>